<name>A0A250IML2_9BACT</name>
<dbReference type="KEGG" id="mbd:MEBOL_005885"/>
<protein>
    <recommendedName>
        <fullName evidence="4">Lipoprotein</fullName>
    </recommendedName>
</protein>
<evidence type="ECO:0008006" key="4">
    <source>
        <dbReference type="Google" id="ProtNLM"/>
    </source>
</evidence>
<dbReference type="EMBL" id="CP022163">
    <property type="protein sequence ID" value="ATB32407.1"/>
    <property type="molecule type" value="Genomic_DNA"/>
</dbReference>
<evidence type="ECO:0000313" key="3">
    <source>
        <dbReference type="Proteomes" id="UP000217289"/>
    </source>
</evidence>
<sequence>MRTCWLSLLGLLATACGGNFSNDDLEFLNALPVRAELTAKLPKREGAAGIGSALPLEVRPFADTPVAEGDPSTLYEDTHQASERFNTALDGLLSTLEKIRAQNPTTRAPDMREWGPVEDSEHPGHLVRFVMTRQDGRFAYQLQFRPRGRDEWWSFVEGTFEANGGLRRGTGTVSIQLAAARAHGFDMGSFAGYKRLDVAYQTRAPPMSVEVEFIPVAARASLRYTYREAHGGLGEMTFLLEDTAILPGNKRADLFIVSRWTSDRDGMARAMATGGNVPADLDATQVECWDARFRVTYFKRGWETAEVGNAAACPDVSALDP</sequence>
<reference evidence="2 3" key="1">
    <citation type="submission" date="2017-06" db="EMBL/GenBank/DDBJ databases">
        <authorList>
            <person name="Kim H.J."/>
            <person name="Triplett B.A."/>
        </authorList>
    </citation>
    <scope>NUCLEOTIDE SEQUENCE [LARGE SCALE GENOMIC DNA]</scope>
    <source>
        <strain evidence="2 3">DSM 14713</strain>
    </source>
</reference>
<feature type="signal peptide" evidence="1">
    <location>
        <begin position="1"/>
        <end position="21"/>
    </location>
</feature>
<dbReference type="AlphaFoldDB" id="A0A250IML2"/>
<dbReference type="PROSITE" id="PS51257">
    <property type="entry name" value="PROKAR_LIPOPROTEIN"/>
    <property type="match status" value="1"/>
</dbReference>
<dbReference type="RefSeq" id="WP_095980584.1">
    <property type="nucleotide sequence ID" value="NZ_CP022163.1"/>
</dbReference>
<accession>A0A250IML2</accession>
<keyword evidence="3" id="KW-1185">Reference proteome</keyword>
<proteinExistence type="predicted"/>
<dbReference type="OrthoDB" id="5490689at2"/>
<organism evidence="2 3">
    <name type="scientific">Melittangium boletus DSM 14713</name>
    <dbReference type="NCBI Taxonomy" id="1294270"/>
    <lineage>
        <taxon>Bacteria</taxon>
        <taxon>Pseudomonadati</taxon>
        <taxon>Myxococcota</taxon>
        <taxon>Myxococcia</taxon>
        <taxon>Myxococcales</taxon>
        <taxon>Cystobacterineae</taxon>
        <taxon>Archangiaceae</taxon>
        <taxon>Melittangium</taxon>
    </lineage>
</organism>
<gene>
    <name evidence="2" type="ORF">MEBOL_005885</name>
</gene>
<feature type="chain" id="PRO_5013032761" description="Lipoprotein" evidence="1">
    <location>
        <begin position="22"/>
        <end position="321"/>
    </location>
</feature>
<keyword evidence="1" id="KW-0732">Signal</keyword>
<evidence type="ECO:0000256" key="1">
    <source>
        <dbReference type="SAM" id="SignalP"/>
    </source>
</evidence>
<dbReference type="Proteomes" id="UP000217289">
    <property type="component" value="Chromosome"/>
</dbReference>
<evidence type="ECO:0000313" key="2">
    <source>
        <dbReference type="EMBL" id="ATB32407.1"/>
    </source>
</evidence>